<proteinExistence type="predicted"/>
<gene>
    <name evidence="1" type="ORF">ACU52_07030</name>
</gene>
<name>A0A8E1UQ79_9BACT</name>
<dbReference type="Proteomes" id="UP000036951">
    <property type="component" value="Unassembled WGS sequence"/>
</dbReference>
<reference evidence="1 2" key="1">
    <citation type="submission" date="2015-06" db="EMBL/GenBank/DDBJ databases">
        <title>Prevotella sp. 109, sp. nov., a novel member of the family Prevotellaceae isolated from human faeces.</title>
        <authorList>
            <person name="Shkoporov A.N."/>
            <person name="Chaplin A.V."/>
            <person name="Kafarskaia L.I."/>
            <person name="Efimov B.A."/>
        </authorList>
    </citation>
    <scope>NUCLEOTIDE SEQUENCE [LARGE SCALE GENOMIC DNA]</scope>
    <source>
        <strain evidence="1 2">109</strain>
    </source>
</reference>
<dbReference type="AlphaFoldDB" id="A0A8E1UQ79"/>
<protein>
    <submittedName>
        <fullName evidence="1">Uncharacterized protein</fullName>
    </submittedName>
</protein>
<sequence>MSGFAIAQDSPETAINLRVGYNEYTPDTKDEVDVYWKYTAEENSILTIEATSIQQLTAFELDGTERVNVKPAQGEQFTIQNYPLEAGSTIYFQMPVYGGYKATFDLKTTPLPDLGKGHTEDDPMPISPENKYYMGNQYVFSDQVFYATYTADKEGLLVMTSSTAVMGITVEGSIGLKFDPTFAIDRGTQHQCKMPVEEGKTYLIRFDNYSPFILDVTFEDAERGSLYMPFRLKEGDNTVPAAAGTYYYIYSNERTGYGVVSSTSELPGGQVKIFPEDKSLIEAGYTLATSEEGSFNTRWEMQEPNTIYFVCVNKTEATAEEQIMTFACEDYKAGDKESNPIVISETPSEITTEASNKTTFYAVDIPAQSNKILDVKAVSEIQSGYTKVEIYPSGNSYNSISGNNAVYTQVSGGEQGQRYIIKWTSSETEPITFKVSMEDIMQGDIITDPLTAVKGENTVENKNGYIKYYKYTATITGKLYFSGPSNMFVSFPKGTGPYDGSYSTTRDENMAYVLEILEGTTYLIKIDGALDGQKFTIEEKDYDLGEGRTNPIIVDGDTYTFGDEIPRNLWLQYTMKEDGVLTIESNKPYNDMGYDEIYYCKGKDGEPVAISGPDTDGSTIYHVDLSAAAGDIFLVNVKITTASKGNSVYFTEREFKEGESVNTAIELKDGEAVELPEVEATKPLWYVVPLEEGEVTVTTNAPFMTNPVWFANEEDALNGTNGVVMEFQNSFDEDYNMLCTWKTTVTTPGKHYIRVDEAYTGISMTLTGPVSTNIYQMNDMQEGITAGKGYINVSAANMPIAIYNVSGVKVAESNVDGNCTFNLNNGIYIVKVGNLVKKVLVK</sequence>
<evidence type="ECO:0000313" key="2">
    <source>
        <dbReference type="Proteomes" id="UP000036951"/>
    </source>
</evidence>
<dbReference type="EMBL" id="LFQU01000011">
    <property type="protein sequence ID" value="KOO68585.1"/>
    <property type="molecule type" value="Genomic_DNA"/>
</dbReference>
<accession>A0A8E1UQ79</accession>
<evidence type="ECO:0000313" key="1">
    <source>
        <dbReference type="EMBL" id="KOO68585.1"/>
    </source>
</evidence>
<comment type="caution">
    <text evidence="1">The sequence shown here is derived from an EMBL/GenBank/DDBJ whole genome shotgun (WGS) entry which is preliminary data.</text>
</comment>
<keyword evidence="2" id="KW-1185">Reference proteome</keyword>
<organism evidence="1 2">
    <name type="scientific">Xylanibacter rarus</name>
    <dbReference type="NCBI Taxonomy" id="1676614"/>
    <lineage>
        <taxon>Bacteria</taxon>
        <taxon>Pseudomonadati</taxon>
        <taxon>Bacteroidota</taxon>
        <taxon>Bacteroidia</taxon>
        <taxon>Bacteroidales</taxon>
        <taxon>Prevotellaceae</taxon>
        <taxon>Xylanibacter</taxon>
    </lineage>
</organism>